<proteinExistence type="predicted"/>
<organism evidence="3 4">
    <name type="scientific">Muiribacterium halophilum</name>
    <dbReference type="NCBI Taxonomy" id="2053465"/>
    <lineage>
        <taxon>Bacteria</taxon>
        <taxon>Candidatus Muiribacteriota</taxon>
        <taxon>Candidatus Muiribacteriia</taxon>
        <taxon>Candidatus Muiribacteriales</taxon>
        <taxon>Candidatus Muiribacteriaceae</taxon>
        <taxon>Candidatus Muiribacterium</taxon>
    </lineage>
</organism>
<comment type="caution">
    <text evidence="3">The sequence shown here is derived from an EMBL/GenBank/DDBJ whole genome shotgun (WGS) entry which is preliminary data.</text>
</comment>
<dbReference type="GO" id="GO:0004518">
    <property type="term" value="F:nuclease activity"/>
    <property type="evidence" value="ECO:0007669"/>
    <property type="project" value="UniProtKB-KW"/>
</dbReference>
<dbReference type="AlphaFoldDB" id="A0A2N5ZG25"/>
<dbReference type="PANTHER" id="PTHR33607:SF2">
    <property type="entry name" value="ENDONUCLEASE-1"/>
    <property type="match status" value="1"/>
</dbReference>
<dbReference type="InterPro" id="IPR007346">
    <property type="entry name" value="Endonuclease-I"/>
</dbReference>
<dbReference type="Pfam" id="PF04231">
    <property type="entry name" value="Endonuclease_1"/>
    <property type="match status" value="1"/>
</dbReference>
<evidence type="ECO:0000256" key="2">
    <source>
        <dbReference type="ARBA" id="ARBA00022801"/>
    </source>
</evidence>
<reference evidence="3 4" key="1">
    <citation type="submission" date="2017-11" db="EMBL/GenBank/DDBJ databases">
        <title>Genome-resolved metagenomics identifies genetic mobility, metabolic interactions, and unexpected diversity in perchlorate-reducing communities.</title>
        <authorList>
            <person name="Barnum T.P."/>
            <person name="Figueroa I.A."/>
            <person name="Carlstrom C.I."/>
            <person name="Lucas L.N."/>
            <person name="Engelbrektson A.L."/>
            <person name="Coates J.D."/>
        </authorList>
    </citation>
    <scope>NUCLEOTIDE SEQUENCE [LARGE SCALE GENOMIC DNA]</scope>
    <source>
        <strain evidence="3">BM706</strain>
    </source>
</reference>
<dbReference type="EMBL" id="PKTG01000085">
    <property type="protein sequence ID" value="PLX17574.1"/>
    <property type="molecule type" value="Genomic_DNA"/>
</dbReference>
<dbReference type="PANTHER" id="PTHR33607">
    <property type="entry name" value="ENDONUCLEASE-1"/>
    <property type="match status" value="1"/>
</dbReference>
<gene>
    <name evidence="3" type="ORF">C0601_07395</name>
</gene>
<dbReference type="Proteomes" id="UP000234857">
    <property type="component" value="Unassembled WGS sequence"/>
</dbReference>
<evidence type="ECO:0000256" key="1">
    <source>
        <dbReference type="ARBA" id="ARBA00022722"/>
    </source>
</evidence>
<evidence type="ECO:0008006" key="5">
    <source>
        <dbReference type="Google" id="ProtNLM"/>
    </source>
</evidence>
<accession>A0A2N5ZG25</accession>
<protein>
    <recommendedName>
        <fullName evidence="5">Endonuclease I</fullName>
    </recommendedName>
</protein>
<keyword evidence="2" id="KW-0378">Hydrolase</keyword>
<dbReference type="GO" id="GO:0016787">
    <property type="term" value="F:hydrolase activity"/>
    <property type="evidence" value="ECO:0007669"/>
    <property type="project" value="UniProtKB-KW"/>
</dbReference>
<evidence type="ECO:0000313" key="4">
    <source>
        <dbReference type="Proteomes" id="UP000234857"/>
    </source>
</evidence>
<dbReference type="SUPFAM" id="SSF54060">
    <property type="entry name" value="His-Me finger endonucleases"/>
    <property type="match status" value="1"/>
</dbReference>
<sequence>MKKLTVLSIVVLLVFSVISMDLTNLNGAFDILKVDVENDSYTTEDTLFLTRNLSRGSFDISYSVDAEDRSEIQGVVFSTVGQETYATVNFSGEEKTYVVVDNNHLYMTLVNVDDYEDVLKLVYNKTYNEFDYEEFYASIADLKDEDLKDELHTLVDNQKVLSYTDAREAFFGKLDNYNGYVEDVYTGKMVRTSGIPDGTVMNCEHTWPQSMFGSGDTTAKKDDINHLYPCDSRANSIRSNYPFGNVESETWSEAGSKRGSGEFGGTVFEPRDEHKGNVARSMFYFSVRYNMSIDSDQERTLREWNKLDPVDEKEIARNNGVESEQYNRNPFVDHPEFVDQIDNF</sequence>
<keyword evidence="1" id="KW-0540">Nuclease</keyword>
<name>A0A2N5ZG25_MUIH1</name>
<dbReference type="InterPro" id="IPR044925">
    <property type="entry name" value="His-Me_finger_sf"/>
</dbReference>
<evidence type="ECO:0000313" key="3">
    <source>
        <dbReference type="EMBL" id="PLX17574.1"/>
    </source>
</evidence>